<sequence length="68" mass="7983">MPNCEHEQINITKTFFDSFNNVCINFECLNCKENISNFTIAEIKDLQTGLDEQIESNTNKKEDYEMEI</sequence>
<dbReference type="PATRIC" id="fig|1276229.3.peg.467"/>
<gene>
    <name evidence="1" type="ORF">SSYRP_v1c04720</name>
</gene>
<proteinExistence type="predicted"/>
<evidence type="ECO:0000313" key="1">
    <source>
        <dbReference type="EMBL" id="AGM26064.1"/>
    </source>
</evidence>
<organism evidence="1 2">
    <name type="scientific">Spiroplasma syrphidicola EA-1</name>
    <dbReference type="NCBI Taxonomy" id="1276229"/>
    <lineage>
        <taxon>Bacteria</taxon>
        <taxon>Bacillati</taxon>
        <taxon>Mycoplasmatota</taxon>
        <taxon>Mollicutes</taxon>
        <taxon>Entomoplasmatales</taxon>
        <taxon>Spiroplasmataceae</taxon>
        <taxon>Spiroplasma</taxon>
    </lineage>
</organism>
<name>R4UDU0_9MOLU</name>
<evidence type="ECO:0000313" key="2">
    <source>
        <dbReference type="Proteomes" id="UP000013963"/>
    </source>
</evidence>
<dbReference type="EMBL" id="CP005078">
    <property type="protein sequence ID" value="AGM26064.1"/>
    <property type="molecule type" value="Genomic_DNA"/>
</dbReference>
<dbReference type="AlphaFoldDB" id="R4UDU0"/>
<keyword evidence="2" id="KW-1185">Reference proteome</keyword>
<dbReference type="KEGG" id="ssyr:SSYRP_v1c04720"/>
<dbReference type="RefSeq" id="WP_016340710.1">
    <property type="nucleotide sequence ID" value="NC_021284.1"/>
</dbReference>
<reference evidence="1 2" key="1">
    <citation type="journal article" date="2013" name="Genome Biol. Evol.">
        <title>Complete genomes of two dipteran-associated spiroplasmas provided insights into the origin, dynamics, and impacts of viral invasion in spiroplasma.</title>
        <authorList>
            <person name="Ku C."/>
            <person name="Lo W.S."/>
            <person name="Chen L.L."/>
            <person name="Kuo C.H."/>
        </authorList>
    </citation>
    <scope>NUCLEOTIDE SEQUENCE [LARGE SCALE GENOMIC DNA]</scope>
    <source>
        <strain evidence="1">EA-1</strain>
    </source>
</reference>
<dbReference type="OrthoDB" id="9849418at2"/>
<protein>
    <submittedName>
        <fullName evidence="1">Uncharacterized protein</fullName>
    </submittedName>
</protein>
<accession>R4UDU0</accession>
<dbReference type="Proteomes" id="UP000013963">
    <property type="component" value="Chromosome"/>
</dbReference>
<dbReference type="HOGENOM" id="CLU_2810260_0_0_14"/>
<dbReference type="STRING" id="1276229.SSYRP_v1c04720"/>